<dbReference type="AlphaFoldDB" id="A0A074ZD36"/>
<organism evidence="1 2">
    <name type="scientific">Opisthorchis viverrini</name>
    <name type="common">Southeast Asian liver fluke</name>
    <dbReference type="NCBI Taxonomy" id="6198"/>
    <lineage>
        <taxon>Eukaryota</taxon>
        <taxon>Metazoa</taxon>
        <taxon>Spiralia</taxon>
        <taxon>Lophotrochozoa</taxon>
        <taxon>Platyhelminthes</taxon>
        <taxon>Trematoda</taxon>
        <taxon>Digenea</taxon>
        <taxon>Opisthorchiida</taxon>
        <taxon>Opisthorchiata</taxon>
        <taxon>Opisthorchiidae</taxon>
        <taxon>Opisthorchis</taxon>
    </lineage>
</organism>
<evidence type="ECO:0000313" key="1">
    <source>
        <dbReference type="EMBL" id="KER21110.1"/>
    </source>
</evidence>
<dbReference type="Proteomes" id="UP000054324">
    <property type="component" value="Unassembled WGS sequence"/>
</dbReference>
<dbReference type="Gene3D" id="3.10.10.10">
    <property type="entry name" value="HIV Type 1 Reverse Transcriptase, subunit A, domain 1"/>
    <property type="match status" value="1"/>
</dbReference>
<proteinExistence type="predicted"/>
<dbReference type="KEGG" id="ovi:T265_15162"/>
<gene>
    <name evidence="1" type="ORF">T265_15162</name>
</gene>
<accession>A0A074ZD36</accession>
<dbReference type="InterPro" id="IPR050951">
    <property type="entry name" value="Retrovirus_Pol_polyprotein"/>
</dbReference>
<dbReference type="OrthoDB" id="6144264at2759"/>
<name>A0A074ZD36_OPIVI</name>
<keyword evidence="2" id="KW-1185">Reference proteome</keyword>
<dbReference type="PANTHER" id="PTHR37984">
    <property type="entry name" value="PROTEIN CBG26694"/>
    <property type="match status" value="1"/>
</dbReference>
<dbReference type="SUPFAM" id="SSF56672">
    <property type="entry name" value="DNA/RNA polymerases"/>
    <property type="match status" value="1"/>
</dbReference>
<dbReference type="EMBL" id="KL596993">
    <property type="protein sequence ID" value="KER21110.1"/>
    <property type="molecule type" value="Genomic_DNA"/>
</dbReference>
<dbReference type="PANTHER" id="PTHR37984:SF5">
    <property type="entry name" value="PROTEIN NYNRIN-LIKE"/>
    <property type="match status" value="1"/>
</dbReference>
<sequence length="343" mass="39060">RPCDPSFDETVRTLSQIFGDQTSLFNIRYQCLKWVKKDYDDFITFAGVVNRERERSKLSSMTENQFKCLIFISGLQSSQDADNRTRLLNRIEQDAEMTLQRLTTECQRLIHLKHHTAMIGQSPVTSSSCIQAVNSSVLRKSDKKPHRRQGEPLTSCCHCVEQLEGLMQAYVPIIDVKGRRLVDQATNLSITGIQCCSTPPAIKVLTPDLADPYADLIKEYKDLFQPSVFPTQLHHGVTHKILTTGNPVSLSPRRLAPDKLATAKREFEHMFELCIIRPSWASPLHMVEKTSGDWRPCGDYRAINKTTVSVKYPVPQMHDFASTWTGRLFSRNSTLSVLITRYQ</sequence>
<reference evidence="1 2" key="1">
    <citation type="submission" date="2013-11" db="EMBL/GenBank/DDBJ databases">
        <title>Opisthorchis viverrini - life in the bile duct.</title>
        <authorList>
            <person name="Young N.D."/>
            <person name="Nagarajan N."/>
            <person name="Lin S.J."/>
            <person name="Korhonen P.K."/>
            <person name="Jex A.R."/>
            <person name="Hall R.S."/>
            <person name="Safavi-Hemami H."/>
            <person name="Kaewkong W."/>
            <person name="Bertrand D."/>
            <person name="Gao S."/>
            <person name="Seet Q."/>
            <person name="Wongkham S."/>
            <person name="Teh B.T."/>
            <person name="Wongkham C."/>
            <person name="Intapan P.M."/>
            <person name="Maleewong W."/>
            <person name="Yang X."/>
            <person name="Hu M."/>
            <person name="Wang Z."/>
            <person name="Hofmann A."/>
            <person name="Sternberg P.W."/>
            <person name="Tan P."/>
            <person name="Wang J."/>
            <person name="Gasser R.B."/>
        </authorList>
    </citation>
    <scope>NUCLEOTIDE SEQUENCE [LARGE SCALE GENOMIC DNA]</scope>
</reference>
<dbReference type="RefSeq" id="XP_009175137.1">
    <property type="nucleotide sequence ID" value="XM_009176873.1"/>
</dbReference>
<evidence type="ECO:0000313" key="2">
    <source>
        <dbReference type="Proteomes" id="UP000054324"/>
    </source>
</evidence>
<feature type="non-terminal residue" evidence="1">
    <location>
        <position position="1"/>
    </location>
</feature>
<dbReference type="InterPro" id="IPR043502">
    <property type="entry name" value="DNA/RNA_pol_sf"/>
</dbReference>
<dbReference type="GeneID" id="20329327"/>
<dbReference type="CTD" id="20329327"/>
<protein>
    <submittedName>
        <fullName evidence="1">Uncharacterized protein</fullName>
    </submittedName>
</protein>